<keyword evidence="2" id="KW-0732">Signal</keyword>
<feature type="region of interest" description="Disordered" evidence="1">
    <location>
        <begin position="234"/>
        <end position="264"/>
    </location>
</feature>
<feature type="signal peptide" evidence="2">
    <location>
        <begin position="1"/>
        <end position="20"/>
    </location>
</feature>
<evidence type="ECO:0000313" key="5">
    <source>
        <dbReference type="Proteomes" id="UP000324222"/>
    </source>
</evidence>
<keyword evidence="5" id="KW-1185">Reference proteome</keyword>
<proteinExistence type="predicted"/>
<dbReference type="InterPro" id="IPR053891">
    <property type="entry name" value="Shisa_N"/>
</dbReference>
<feature type="compositionally biased region" description="Basic and acidic residues" evidence="1">
    <location>
        <begin position="245"/>
        <end position="264"/>
    </location>
</feature>
<protein>
    <recommendedName>
        <fullName evidence="3">Shisa N-terminal domain-containing protein</fullName>
    </recommendedName>
</protein>
<sequence>MDRLLKVVLLVVSLAATGSSFRCERENLWGSTQYFSCPEPGDNPNDVYCCGFGDNKFCCSSQAQEEILEEFFDKIGVIGVLVTNRLPDDGFVIREAIGRQEGGHFAPLVAMISGDSSEEEEDSGGGGGGGIFTSLKGHLNHTMRIIQEGFEGTVDRLKERVKKKVKQKVKEKMVKSEVPSVPLALAQVQAEDTKQRALAKLNDTVRATKDKVKTTIGGKVKDIKDKVKTKINSTVSDTKAKAKQKVKDKVKEKASKKLDPTGGQ</sequence>
<feature type="domain" description="Shisa N-terminal" evidence="3">
    <location>
        <begin position="33"/>
        <end position="64"/>
    </location>
</feature>
<comment type="caution">
    <text evidence="4">The sequence shown here is derived from an EMBL/GenBank/DDBJ whole genome shotgun (WGS) entry which is preliminary data.</text>
</comment>
<name>A0A5B7EK58_PORTR</name>
<evidence type="ECO:0000256" key="2">
    <source>
        <dbReference type="SAM" id="SignalP"/>
    </source>
</evidence>
<reference evidence="4 5" key="1">
    <citation type="submission" date="2019-05" db="EMBL/GenBank/DDBJ databases">
        <title>Another draft genome of Portunus trituberculatus and its Hox gene families provides insights of decapod evolution.</title>
        <authorList>
            <person name="Jeong J.-H."/>
            <person name="Song I."/>
            <person name="Kim S."/>
            <person name="Choi T."/>
            <person name="Kim D."/>
            <person name="Ryu S."/>
            <person name="Kim W."/>
        </authorList>
    </citation>
    <scope>NUCLEOTIDE SEQUENCE [LARGE SCALE GENOMIC DNA]</scope>
    <source>
        <tissue evidence="4">Muscle</tissue>
    </source>
</reference>
<feature type="chain" id="PRO_5023008245" description="Shisa N-terminal domain-containing protein" evidence="2">
    <location>
        <begin position="21"/>
        <end position="264"/>
    </location>
</feature>
<evidence type="ECO:0000313" key="4">
    <source>
        <dbReference type="EMBL" id="MPC34851.1"/>
    </source>
</evidence>
<organism evidence="4 5">
    <name type="scientific">Portunus trituberculatus</name>
    <name type="common">Swimming crab</name>
    <name type="synonym">Neptunus trituberculatus</name>
    <dbReference type="NCBI Taxonomy" id="210409"/>
    <lineage>
        <taxon>Eukaryota</taxon>
        <taxon>Metazoa</taxon>
        <taxon>Ecdysozoa</taxon>
        <taxon>Arthropoda</taxon>
        <taxon>Crustacea</taxon>
        <taxon>Multicrustacea</taxon>
        <taxon>Malacostraca</taxon>
        <taxon>Eumalacostraca</taxon>
        <taxon>Eucarida</taxon>
        <taxon>Decapoda</taxon>
        <taxon>Pleocyemata</taxon>
        <taxon>Brachyura</taxon>
        <taxon>Eubrachyura</taxon>
        <taxon>Portunoidea</taxon>
        <taxon>Portunidae</taxon>
        <taxon>Portuninae</taxon>
        <taxon>Portunus</taxon>
    </lineage>
</organism>
<evidence type="ECO:0000256" key="1">
    <source>
        <dbReference type="SAM" id="MobiDB-lite"/>
    </source>
</evidence>
<gene>
    <name evidence="4" type="ORF">E2C01_028254</name>
</gene>
<dbReference type="Proteomes" id="UP000324222">
    <property type="component" value="Unassembled WGS sequence"/>
</dbReference>
<dbReference type="OrthoDB" id="6373080at2759"/>
<dbReference type="AlphaFoldDB" id="A0A5B7EK58"/>
<dbReference type="Pfam" id="PF13908">
    <property type="entry name" value="Shisa_N"/>
    <property type="match status" value="1"/>
</dbReference>
<dbReference type="EMBL" id="VSRR010003145">
    <property type="protein sequence ID" value="MPC34851.1"/>
    <property type="molecule type" value="Genomic_DNA"/>
</dbReference>
<accession>A0A5B7EK58</accession>
<evidence type="ECO:0000259" key="3">
    <source>
        <dbReference type="Pfam" id="PF13908"/>
    </source>
</evidence>